<dbReference type="SUPFAM" id="SSF52540">
    <property type="entry name" value="P-loop containing nucleoside triphosphate hydrolases"/>
    <property type="match status" value="1"/>
</dbReference>
<proteinExistence type="predicted"/>
<evidence type="ECO:0000259" key="3">
    <source>
        <dbReference type="Pfam" id="PF01695"/>
    </source>
</evidence>
<evidence type="ECO:0000256" key="1">
    <source>
        <dbReference type="ARBA" id="ARBA00022741"/>
    </source>
</evidence>
<dbReference type="InterPro" id="IPR028350">
    <property type="entry name" value="DNAC/IstB-like"/>
</dbReference>
<keyword evidence="1" id="KW-0547">Nucleotide-binding</keyword>
<dbReference type="Proteomes" id="UP000298324">
    <property type="component" value="Unassembled WGS sequence"/>
</dbReference>
<dbReference type="PIRSF" id="PIRSF003073">
    <property type="entry name" value="DNAC_TnpB_IstB"/>
    <property type="match status" value="1"/>
</dbReference>
<evidence type="ECO:0000313" key="4">
    <source>
        <dbReference type="EMBL" id="TEB08542.1"/>
    </source>
</evidence>
<dbReference type="AlphaFoldDB" id="A0A4Y7RIL2"/>
<name>A0A4Y7RIL2_9FIRM</name>
<dbReference type="GO" id="GO:0006260">
    <property type="term" value="P:DNA replication"/>
    <property type="evidence" value="ECO:0007669"/>
    <property type="project" value="TreeGrafter"/>
</dbReference>
<dbReference type="CDD" id="cd00009">
    <property type="entry name" value="AAA"/>
    <property type="match status" value="1"/>
</dbReference>
<protein>
    <submittedName>
        <fullName evidence="4">Transposase/IS protein</fullName>
    </submittedName>
</protein>
<comment type="caution">
    <text evidence="4">The sequence shown here is derived from an EMBL/GenBank/DDBJ whole genome shotgun (WGS) entry which is preliminary data.</text>
</comment>
<reference evidence="4 5" key="1">
    <citation type="journal article" date="2018" name="Environ. Microbiol.">
        <title>Novel energy conservation strategies and behaviour of Pelotomaculum schinkii driving syntrophic propionate catabolism.</title>
        <authorList>
            <person name="Hidalgo-Ahumada C.A.P."/>
            <person name="Nobu M.K."/>
            <person name="Narihiro T."/>
            <person name="Tamaki H."/>
            <person name="Liu W.T."/>
            <person name="Kamagata Y."/>
            <person name="Stams A.J.M."/>
            <person name="Imachi H."/>
            <person name="Sousa D.Z."/>
        </authorList>
    </citation>
    <scope>NUCLEOTIDE SEQUENCE [LARGE SCALE GENOMIC DNA]</scope>
    <source>
        <strain evidence="4 5">HH</strain>
    </source>
</reference>
<dbReference type="InterPro" id="IPR002611">
    <property type="entry name" value="IstB_ATP-bd"/>
</dbReference>
<dbReference type="PANTHER" id="PTHR30050">
    <property type="entry name" value="CHROMOSOMAL REPLICATION INITIATOR PROTEIN DNAA"/>
    <property type="match status" value="1"/>
</dbReference>
<dbReference type="InterPro" id="IPR027417">
    <property type="entry name" value="P-loop_NTPase"/>
</dbReference>
<dbReference type="InterPro" id="IPR047661">
    <property type="entry name" value="IstB"/>
</dbReference>
<dbReference type="NCBIfam" id="NF038214">
    <property type="entry name" value="IS21_help_AAA"/>
    <property type="match status" value="1"/>
</dbReference>
<sequence length="250" mass="28380">MLNQHTVERLREMRLKGMAEALLEQNNSSENQSYTFEERLGLLVDHEYISRRNRRLARLLKQAKLRLPASVEDIDYQQHRGLDRALLRSLSTCEWIGSHLNCLITGATGTGKTYLSCALANAACRHNLSARYYHVSTLLAELTAAKGDGSYGRLIHQLSNYYLLVMDDWGLAPFKDFEGHDLLDVIEERNGRGSMIIASQLPLENWHETLPDPTLDDAIMDRIIHNSYRISLKGESMRKVAANKQSIAAK</sequence>
<dbReference type="Gene3D" id="3.40.50.300">
    <property type="entry name" value="P-loop containing nucleotide triphosphate hydrolases"/>
    <property type="match status" value="1"/>
</dbReference>
<accession>A0A4Y7RIL2</accession>
<feature type="domain" description="IstB-like ATP-binding" evidence="3">
    <location>
        <begin position="10"/>
        <end position="240"/>
    </location>
</feature>
<dbReference type="EMBL" id="QFGA01000001">
    <property type="protein sequence ID" value="TEB08542.1"/>
    <property type="molecule type" value="Genomic_DNA"/>
</dbReference>
<dbReference type="Pfam" id="PF01695">
    <property type="entry name" value="IstB_IS21"/>
    <property type="match status" value="1"/>
</dbReference>
<evidence type="ECO:0000313" key="5">
    <source>
        <dbReference type="Proteomes" id="UP000298324"/>
    </source>
</evidence>
<dbReference type="PANTHER" id="PTHR30050:SF4">
    <property type="entry name" value="ATP-BINDING PROTEIN RV3427C IN INSERTION SEQUENCE-RELATED"/>
    <property type="match status" value="1"/>
</dbReference>
<dbReference type="GO" id="GO:0005524">
    <property type="term" value="F:ATP binding"/>
    <property type="evidence" value="ECO:0007669"/>
    <property type="project" value="UniProtKB-KW"/>
</dbReference>
<gene>
    <name evidence="4" type="ORF">Psch_02106</name>
</gene>
<keyword evidence="2" id="KW-0067">ATP-binding</keyword>
<dbReference type="RefSeq" id="WP_190240117.1">
    <property type="nucleotide sequence ID" value="NZ_QFGA01000001.1"/>
</dbReference>
<evidence type="ECO:0000256" key="2">
    <source>
        <dbReference type="ARBA" id="ARBA00022840"/>
    </source>
</evidence>
<organism evidence="4 5">
    <name type="scientific">Pelotomaculum schinkii</name>
    <dbReference type="NCBI Taxonomy" id="78350"/>
    <lineage>
        <taxon>Bacteria</taxon>
        <taxon>Bacillati</taxon>
        <taxon>Bacillota</taxon>
        <taxon>Clostridia</taxon>
        <taxon>Eubacteriales</taxon>
        <taxon>Desulfotomaculaceae</taxon>
        <taxon>Pelotomaculum</taxon>
    </lineage>
</organism>
<keyword evidence="5" id="KW-1185">Reference proteome</keyword>